<name>A0A443I168_BYSSP</name>
<proteinExistence type="predicted"/>
<evidence type="ECO:0000256" key="1">
    <source>
        <dbReference type="SAM" id="MobiDB-lite"/>
    </source>
</evidence>
<dbReference type="RefSeq" id="XP_028487455.1">
    <property type="nucleotide sequence ID" value="XM_028625537.1"/>
</dbReference>
<feature type="transmembrane region" description="Helical" evidence="2">
    <location>
        <begin position="661"/>
        <end position="682"/>
    </location>
</feature>
<reference evidence="4 5" key="1">
    <citation type="journal article" date="2018" name="Front. Microbiol.">
        <title>Genomic and genetic insights into a cosmopolitan fungus, Paecilomyces variotii (Eurotiales).</title>
        <authorList>
            <person name="Urquhart A.S."/>
            <person name="Mondo S.J."/>
            <person name="Makela M.R."/>
            <person name="Hane J.K."/>
            <person name="Wiebenga A."/>
            <person name="He G."/>
            <person name="Mihaltcheva S."/>
            <person name="Pangilinan J."/>
            <person name="Lipzen A."/>
            <person name="Barry K."/>
            <person name="de Vries R.P."/>
            <person name="Grigoriev I.V."/>
            <person name="Idnurm A."/>
        </authorList>
    </citation>
    <scope>NUCLEOTIDE SEQUENCE [LARGE SCALE GENOMIC DNA]</scope>
    <source>
        <strain evidence="4 5">CBS 101075</strain>
    </source>
</reference>
<feature type="transmembrane region" description="Helical" evidence="2">
    <location>
        <begin position="98"/>
        <end position="125"/>
    </location>
</feature>
<dbReference type="PANTHER" id="PTHR35395:SF1">
    <property type="entry name" value="DUF6536 DOMAIN-CONTAINING PROTEIN"/>
    <property type="match status" value="1"/>
</dbReference>
<feature type="transmembrane region" description="Helical" evidence="2">
    <location>
        <begin position="635"/>
        <end position="654"/>
    </location>
</feature>
<keyword evidence="5" id="KW-1185">Reference proteome</keyword>
<dbReference type="EMBL" id="RCNU01000002">
    <property type="protein sequence ID" value="RWQ97810.1"/>
    <property type="molecule type" value="Genomic_DNA"/>
</dbReference>
<keyword evidence="2" id="KW-0472">Membrane</keyword>
<dbReference type="VEuPathDB" id="FungiDB:C8Q69DRAFT_150519"/>
<evidence type="ECO:0000313" key="5">
    <source>
        <dbReference type="Proteomes" id="UP000283841"/>
    </source>
</evidence>
<evidence type="ECO:0000313" key="4">
    <source>
        <dbReference type="EMBL" id="RWQ97810.1"/>
    </source>
</evidence>
<dbReference type="PANTHER" id="PTHR35395">
    <property type="entry name" value="DUF6536 DOMAIN-CONTAINING PROTEIN"/>
    <property type="match status" value="1"/>
</dbReference>
<comment type="caution">
    <text evidence="4">The sequence shown here is derived from an EMBL/GenBank/DDBJ whole genome shotgun (WGS) entry which is preliminary data.</text>
</comment>
<gene>
    <name evidence="4" type="ORF">C8Q69DRAFT_150519</name>
</gene>
<evidence type="ECO:0000256" key="2">
    <source>
        <dbReference type="SAM" id="Phobius"/>
    </source>
</evidence>
<sequence length="926" mass="102416">MDETLLLPTARKRRRSSFWPFERDDSGRLEDSKGWIDLDLLSPQSEGQSRSSSTEHVHEATSPISPDASTDKPSPRLIHLINAGRGFQPTHERAWVKGVLVCACVTSVVLFVNIILTIVATAIAYSRDEQQQSSASVLYQGECSRTKGWASGIHLVINVLSTLVLGASNYCMQCLGSPSREDVDRAHAQRTWLDIGTPSIGNFNFVGRRRFVLWFVLLMTSLPIHLIYNSAVFPTVGTNEYAVVAVSSDFDFNNPGNHTKDYINCFEPSIAATMDAFYSNMSQGRFERLTKQECIDTFAVDYPSGRGTLVVVTNDQSTIGNQSLRWVGTGNAIGDMFTATESYLWMCSSLRDSWGRCNKDSVQASFDNWSVAIENWTYPLLQATVDGPYGPVKLSSTSMDPDLCEYGQDDALCLDIHNLENILWQYPSSEAGLRQDLDNGTAWRNATWARRANVSQTGTICASQIGTGSYNTAPVDHCLSQTTEQDCQLLFSLPICIAVILCNLTKIVCMFLTARDDRKEIFLTVGDAISSFLTRPDPTTEGRCLLSMKNISKGPWSWKNPLSPNKQTTTVKYSPPSRIPDVLPPRTRWIQAVSIWRWVVTITLCVFLLSVTGFLLSDGIASITSYGSSAALPALWQLGFGTATPTTLITAFSATGGSSSFIGMILLANVPQLLVSTAYFLYNGLLTNMLLAAEYDDYAMSRKPLRVSWPKGQQRSTYYLSLPYRYGIPLLIVSAMLHWLVSESIFYVEILQFNMYGKLMSNDRIVTCGFSPIAIIFAIGLGCLMVFAVLGLGLRWYQSNMPLVHGCSAAISAACHPLTDDNEHALKPIMWGEIPIRKEDNKALIGERLSSPDRVACPTSSLPSRNKDYEIIRTRELVADAADDDDAIENSPSPWHYTAKLDEGQYGHCSFTSGDVIAPSPVRLYV</sequence>
<feature type="transmembrane region" description="Helical" evidence="2">
    <location>
        <begin position="595"/>
        <end position="615"/>
    </location>
</feature>
<feature type="transmembrane region" description="Helical" evidence="2">
    <location>
        <begin position="726"/>
        <end position="748"/>
    </location>
</feature>
<keyword evidence="2" id="KW-0812">Transmembrane</keyword>
<feature type="transmembrane region" description="Helical" evidence="2">
    <location>
        <begin position="211"/>
        <end position="228"/>
    </location>
</feature>
<feature type="transmembrane region" description="Helical" evidence="2">
    <location>
        <begin position="769"/>
        <end position="797"/>
    </location>
</feature>
<organism evidence="4 5">
    <name type="scientific">Byssochlamys spectabilis</name>
    <name type="common">Paecilomyces variotii</name>
    <dbReference type="NCBI Taxonomy" id="264951"/>
    <lineage>
        <taxon>Eukaryota</taxon>
        <taxon>Fungi</taxon>
        <taxon>Dikarya</taxon>
        <taxon>Ascomycota</taxon>
        <taxon>Pezizomycotina</taxon>
        <taxon>Eurotiomycetes</taxon>
        <taxon>Eurotiomycetidae</taxon>
        <taxon>Eurotiales</taxon>
        <taxon>Thermoascaceae</taxon>
        <taxon>Paecilomyces</taxon>
    </lineage>
</organism>
<protein>
    <recommendedName>
        <fullName evidence="3">DUF6536 domain-containing protein</fullName>
    </recommendedName>
</protein>
<feature type="region of interest" description="Disordered" evidence="1">
    <location>
        <begin position="40"/>
        <end position="73"/>
    </location>
</feature>
<feature type="compositionally biased region" description="Low complexity" evidence="1">
    <location>
        <begin position="42"/>
        <end position="52"/>
    </location>
</feature>
<feature type="transmembrane region" description="Helical" evidence="2">
    <location>
        <begin position="489"/>
        <end position="512"/>
    </location>
</feature>
<dbReference type="STRING" id="264951.A0A443I168"/>
<evidence type="ECO:0000259" key="3">
    <source>
        <dbReference type="Pfam" id="PF20163"/>
    </source>
</evidence>
<accession>A0A443I168</accession>
<dbReference type="InterPro" id="IPR046623">
    <property type="entry name" value="DUF6536"/>
</dbReference>
<dbReference type="AlphaFoldDB" id="A0A443I168"/>
<feature type="domain" description="DUF6536" evidence="3">
    <location>
        <begin position="95"/>
        <end position="250"/>
    </location>
</feature>
<dbReference type="GeneID" id="39594814"/>
<dbReference type="Proteomes" id="UP000283841">
    <property type="component" value="Unassembled WGS sequence"/>
</dbReference>
<dbReference type="Pfam" id="PF20163">
    <property type="entry name" value="DUF6536"/>
    <property type="match status" value="1"/>
</dbReference>
<keyword evidence="2" id="KW-1133">Transmembrane helix</keyword>